<evidence type="ECO:0000256" key="1">
    <source>
        <dbReference type="SAM" id="Phobius"/>
    </source>
</evidence>
<keyword evidence="1" id="KW-0812">Transmembrane</keyword>
<keyword evidence="1" id="KW-0472">Membrane</keyword>
<sequence length="53" mass="6290">MNKVISRKYRIREKSFIWYLIKAVKIGEVFLNVAIFILLFLSIYILFIIAAPL</sequence>
<dbReference type="EMBL" id="AYSO01000020">
    <property type="protein sequence ID" value="KIE44308.1"/>
    <property type="molecule type" value="Genomic_DNA"/>
</dbReference>
<organism evidence="2 3">
    <name type="scientific">Clostridium argentinense CDC 2741</name>
    <dbReference type="NCBI Taxonomy" id="1418104"/>
    <lineage>
        <taxon>Bacteria</taxon>
        <taxon>Bacillati</taxon>
        <taxon>Bacillota</taxon>
        <taxon>Clostridia</taxon>
        <taxon>Eubacteriales</taxon>
        <taxon>Clostridiaceae</taxon>
        <taxon>Clostridium</taxon>
    </lineage>
</organism>
<keyword evidence="1" id="KW-1133">Transmembrane helix</keyword>
<gene>
    <name evidence="2" type="ORF">U732_64</name>
</gene>
<protein>
    <submittedName>
        <fullName evidence="2">Uncharacterized protein</fullName>
    </submittedName>
</protein>
<feature type="transmembrane region" description="Helical" evidence="1">
    <location>
        <begin position="29"/>
        <end position="51"/>
    </location>
</feature>
<dbReference type="Proteomes" id="UP000031366">
    <property type="component" value="Unassembled WGS sequence"/>
</dbReference>
<accession>A0A0C1TY82</accession>
<evidence type="ECO:0000313" key="2">
    <source>
        <dbReference type="EMBL" id="KIE44308.1"/>
    </source>
</evidence>
<comment type="caution">
    <text evidence="2">The sequence shown here is derived from an EMBL/GenBank/DDBJ whole genome shotgun (WGS) entry which is preliminary data.</text>
</comment>
<dbReference type="RefSeq" id="WP_160289236.1">
    <property type="nucleotide sequence ID" value="NZ_AYSO01000020.1"/>
</dbReference>
<evidence type="ECO:0000313" key="3">
    <source>
        <dbReference type="Proteomes" id="UP000031366"/>
    </source>
</evidence>
<name>A0A0C1TY82_9CLOT</name>
<reference evidence="2 3" key="1">
    <citation type="journal article" date="2015" name="Infect. Genet. Evol.">
        <title>Genomic sequences of six botulinum neurotoxin-producing strains representing three clostridial species illustrate the mobility and diversity of botulinum neurotoxin genes.</title>
        <authorList>
            <person name="Smith T.J."/>
            <person name="Hill K.K."/>
            <person name="Xie G."/>
            <person name="Foley B.T."/>
            <person name="Williamson C.H."/>
            <person name="Foster J.T."/>
            <person name="Johnson S.L."/>
            <person name="Chertkov O."/>
            <person name="Teshima H."/>
            <person name="Gibbons H.S."/>
            <person name="Johnsky L.A."/>
            <person name="Karavis M.A."/>
            <person name="Smith L.A."/>
        </authorList>
    </citation>
    <scope>NUCLEOTIDE SEQUENCE [LARGE SCALE GENOMIC DNA]</scope>
    <source>
        <strain evidence="2 3">CDC 2741</strain>
    </source>
</reference>
<proteinExistence type="predicted"/>
<dbReference type="AlphaFoldDB" id="A0A0C1TY82"/>
<keyword evidence="3" id="KW-1185">Reference proteome</keyword>